<dbReference type="STRING" id="1325564.NSJP_3029"/>
<dbReference type="RefSeq" id="WP_155970225.1">
    <property type="nucleotide sequence ID" value="NZ_LT828648.1"/>
</dbReference>
<protein>
    <submittedName>
        <fullName evidence="1">Uncharacterized protein</fullName>
    </submittedName>
</protein>
<evidence type="ECO:0000313" key="1">
    <source>
        <dbReference type="EMBL" id="SLM49196.1"/>
    </source>
</evidence>
<accession>A0A1W1I869</accession>
<dbReference type="KEGG" id="nja:NSJP_3029"/>
<name>A0A1W1I869_9BACT</name>
<evidence type="ECO:0000313" key="2">
    <source>
        <dbReference type="Proteomes" id="UP000192042"/>
    </source>
</evidence>
<dbReference type="Proteomes" id="UP000192042">
    <property type="component" value="Chromosome I"/>
</dbReference>
<reference evidence="1 2" key="1">
    <citation type="submission" date="2017-03" db="EMBL/GenBank/DDBJ databases">
        <authorList>
            <person name="Afonso C.L."/>
            <person name="Miller P.J."/>
            <person name="Scott M.A."/>
            <person name="Spackman E."/>
            <person name="Goraichik I."/>
            <person name="Dimitrov K.M."/>
            <person name="Suarez D.L."/>
            <person name="Swayne D.E."/>
        </authorList>
    </citation>
    <scope>NUCLEOTIDE SEQUENCE [LARGE SCALE GENOMIC DNA]</scope>
    <source>
        <strain evidence="1">Genome sequencing of Nitrospira japonica strain NJ11</strain>
    </source>
</reference>
<dbReference type="AlphaFoldDB" id="A0A1W1I869"/>
<gene>
    <name evidence="1" type="ORF">NSJP_3029</name>
</gene>
<keyword evidence="2" id="KW-1185">Reference proteome</keyword>
<dbReference type="OrthoDB" id="4762636at2"/>
<sequence>MIRVVHYLSIFVVSVFMMGIWVSSLVLAAPPAIEPCKIVTIAEVEQIIGKLKEAPKSGQEGEAAWCNYEFANGKDAFEIWVFPASGIDRARKLAKKPVQLKGLGDDAFMNRGMHGLDYVDIFIKKGSATVKLSLHETAGDEDKLKALAQKAVGRF</sequence>
<dbReference type="EMBL" id="LT828648">
    <property type="protein sequence ID" value="SLM49196.1"/>
    <property type="molecule type" value="Genomic_DNA"/>
</dbReference>
<proteinExistence type="predicted"/>
<organism evidence="1 2">
    <name type="scientific">Nitrospira japonica</name>
    <dbReference type="NCBI Taxonomy" id="1325564"/>
    <lineage>
        <taxon>Bacteria</taxon>
        <taxon>Pseudomonadati</taxon>
        <taxon>Nitrospirota</taxon>
        <taxon>Nitrospiria</taxon>
        <taxon>Nitrospirales</taxon>
        <taxon>Nitrospiraceae</taxon>
        <taxon>Nitrospira</taxon>
    </lineage>
</organism>